<dbReference type="GO" id="GO:0005886">
    <property type="term" value="C:plasma membrane"/>
    <property type="evidence" value="ECO:0007669"/>
    <property type="project" value="UniProtKB-SubCell"/>
</dbReference>
<evidence type="ECO:0000256" key="4">
    <source>
        <dbReference type="ARBA" id="ARBA00022741"/>
    </source>
</evidence>
<dbReference type="PROSITE" id="PS50893">
    <property type="entry name" value="ABC_TRANSPORTER_2"/>
    <property type="match status" value="1"/>
</dbReference>
<evidence type="ECO:0000259" key="10">
    <source>
        <dbReference type="PROSITE" id="PS50929"/>
    </source>
</evidence>
<dbReference type="PANTHER" id="PTHR24221:SF632">
    <property type="entry name" value="ATP-DEPENDENT LIPID A-CORE FLIPPASE"/>
    <property type="match status" value="1"/>
</dbReference>
<evidence type="ECO:0000256" key="3">
    <source>
        <dbReference type="ARBA" id="ARBA00022692"/>
    </source>
</evidence>
<dbReference type="GO" id="GO:0034040">
    <property type="term" value="F:ATPase-coupled lipid transmembrane transporter activity"/>
    <property type="evidence" value="ECO:0007669"/>
    <property type="project" value="TreeGrafter"/>
</dbReference>
<dbReference type="PANTHER" id="PTHR24221">
    <property type="entry name" value="ATP-BINDING CASSETTE SUB-FAMILY B"/>
    <property type="match status" value="1"/>
</dbReference>
<feature type="transmembrane region" description="Helical" evidence="8">
    <location>
        <begin position="68"/>
        <end position="86"/>
    </location>
</feature>
<evidence type="ECO:0000256" key="2">
    <source>
        <dbReference type="ARBA" id="ARBA00022448"/>
    </source>
</evidence>
<comment type="subcellular location">
    <subcellularLocation>
        <location evidence="1">Cell membrane</location>
        <topology evidence="1">Multi-pass membrane protein</topology>
    </subcellularLocation>
</comment>
<dbReference type="SUPFAM" id="SSF52540">
    <property type="entry name" value="P-loop containing nucleoside triphosphate hydrolases"/>
    <property type="match status" value="1"/>
</dbReference>
<organism evidence="11 12">
    <name type="scientific">Reinekea forsetii</name>
    <dbReference type="NCBI Taxonomy" id="1336806"/>
    <lineage>
        <taxon>Bacteria</taxon>
        <taxon>Pseudomonadati</taxon>
        <taxon>Pseudomonadota</taxon>
        <taxon>Gammaproteobacteria</taxon>
        <taxon>Oceanospirillales</taxon>
        <taxon>Saccharospirillaceae</taxon>
        <taxon>Reinekea</taxon>
    </lineage>
</organism>
<dbReference type="PROSITE" id="PS00211">
    <property type="entry name" value="ABC_TRANSPORTER_1"/>
    <property type="match status" value="1"/>
</dbReference>
<sequence>MHGHSGGSEPSDKVKPLDLGLVLRSLWPYLWAFKGRVGLSLVFLVLAKLVWVAMPWTMKHIVDGLDSAQSQLIAVPFLYLFAYGFFRFGSVAFSEIRDAIFSRVTERATRLASLQVFEHLHQMDLEFHLSRQTGGISRDIERGTSGIHFLLRFLVFNIVPTLLELGMVTAILVVAFNVWYAVITLFAVVTFIFFTVLTTEWRNKFIREANSLDSQTSTRAIDSLLNFETVKYFGNEAWEAREYDKNLAVWETARLKNRMSLLALNTGQAAIIAVALTFMMVMAAQDVVAGTISIGDLVMINAYTIQIFLPLNFLGFVYREIRRALTDIEKLFGLLDKKPRIIDAPGVAELSMGPGAISLKDVRFGYHPEREILKGINLEIAPGTKVALVGGSGAGKSTLARLLFRFYDTDSGAILFDGQNCQAVSQLSLRRAIGVVPQDTVLFNDTIFNNVRYGLPDASDEQVWHAIRMAHLEAFILSLPDKEHTRVGERGLKVSGGEKQRIAIARVLLKNPPILIFDEATSALDSHSEQAILTAMNEVAQNRTTVVIAHRLSTIIDADVIVVMQDGQIAEQGRFNELLAQDGVFAGMWHQQQQRDGQAVSI</sequence>
<keyword evidence="7 8" id="KW-0472">Membrane</keyword>
<dbReference type="InterPro" id="IPR027417">
    <property type="entry name" value="P-loop_NTPase"/>
</dbReference>
<feature type="transmembrane region" description="Helical" evidence="8">
    <location>
        <begin position="262"/>
        <end position="285"/>
    </location>
</feature>
<dbReference type="Proteomes" id="UP000229757">
    <property type="component" value="Chromosome"/>
</dbReference>
<dbReference type="InterPro" id="IPR003439">
    <property type="entry name" value="ABC_transporter-like_ATP-bd"/>
</dbReference>
<keyword evidence="4" id="KW-0547">Nucleotide-binding</keyword>
<evidence type="ECO:0000256" key="8">
    <source>
        <dbReference type="SAM" id="Phobius"/>
    </source>
</evidence>
<feature type="transmembrane region" description="Helical" evidence="8">
    <location>
        <begin position="297"/>
        <end position="318"/>
    </location>
</feature>
<evidence type="ECO:0000259" key="9">
    <source>
        <dbReference type="PROSITE" id="PS50893"/>
    </source>
</evidence>
<gene>
    <name evidence="11" type="primary">msbA</name>
    <name evidence="11" type="ORF">REIFOR_01499</name>
</gene>
<feature type="domain" description="ABC transmembrane type-1" evidence="10">
    <location>
        <begin position="39"/>
        <end position="323"/>
    </location>
</feature>
<evidence type="ECO:0000256" key="1">
    <source>
        <dbReference type="ARBA" id="ARBA00004651"/>
    </source>
</evidence>
<evidence type="ECO:0000256" key="7">
    <source>
        <dbReference type="ARBA" id="ARBA00023136"/>
    </source>
</evidence>
<keyword evidence="5 11" id="KW-0067">ATP-binding</keyword>
<dbReference type="Pfam" id="PF00664">
    <property type="entry name" value="ABC_membrane"/>
    <property type="match status" value="1"/>
</dbReference>
<dbReference type="GO" id="GO:0016887">
    <property type="term" value="F:ATP hydrolysis activity"/>
    <property type="evidence" value="ECO:0007669"/>
    <property type="project" value="InterPro"/>
</dbReference>
<evidence type="ECO:0000313" key="12">
    <source>
        <dbReference type="Proteomes" id="UP000229757"/>
    </source>
</evidence>
<feature type="transmembrane region" description="Helical" evidence="8">
    <location>
        <begin position="178"/>
        <end position="197"/>
    </location>
</feature>
<dbReference type="Gene3D" id="1.20.1560.10">
    <property type="entry name" value="ABC transporter type 1, transmembrane domain"/>
    <property type="match status" value="1"/>
</dbReference>
<proteinExistence type="predicted"/>
<dbReference type="InterPro" id="IPR017871">
    <property type="entry name" value="ABC_transporter-like_CS"/>
</dbReference>
<dbReference type="OrthoDB" id="9806127at2"/>
<dbReference type="SMART" id="SM00382">
    <property type="entry name" value="AAA"/>
    <property type="match status" value="1"/>
</dbReference>
<dbReference type="AlphaFoldDB" id="A0A2K8KPE7"/>
<dbReference type="InterPro" id="IPR011527">
    <property type="entry name" value="ABC1_TM_dom"/>
</dbReference>
<keyword evidence="2" id="KW-0813">Transport</keyword>
<dbReference type="KEGG" id="rfo:REIFOR_01499"/>
<dbReference type="InterPro" id="IPR039421">
    <property type="entry name" value="Type_1_exporter"/>
</dbReference>
<protein>
    <submittedName>
        <fullName evidence="11">Lipid A export ATP-binding protein/permease protein MsbA</fullName>
    </submittedName>
</protein>
<dbReference type="SUPFAM" id="SSF90123">
    <property type="entry name" value="ABC transporter transmembrane region"/>
    <property type="match status" value="1"/>
</dbReference>
<keyword evidence="12" id="KW-1185">Reference proteome</keyword>
<dbReference type="PROSITE" id="PS50929">
    <property type="entry name" value="ABC_TM1F"/>
    <property type="match status" value="1"/>
</dbReference>
<feature type="transmembrane region" description="Helical" evidence="8">
    <location>
        <begin position="149"/>
        <end position="172"/>
    </location>
</feature>
<dbReference type="FunFam" id="3.40.50.300:FF:000287">
    <property type="entry name" value="Multidrug ABC transporter ATP-binding protein"/>
    <property type="match status" value="1"/>
</dbReference>
<dbReference type="Gene3D" id="3.40.50.300">
    <property type="entry name" value="P-loop containing nucleotide triphosphate hydrolases"/>
    <property type="match status" value="1"/>
</dbReference>
<reference evidence="11 12" key="1">
    <citation type="journal article" date="2017" name="Environ. Microbiol.">
        <title>Genomic and physiological analyses of 'Reinekea forsetii' reveal a versatile opportunistic lifestyle during spring algae blooms.</title>
        <authorList>
            <person name="Avci B."/>
            <person name="Hahnke R.L."/>
            <person name="Chafee M."/>
            <person name="Fischer T."/>
            <person name="Gruber-Vodicka H."/>
            <person name="Tegetmeyer H.E."/>
            <person name="Harder J."/>
            <person name="Fuchs B.M."/>
            <person name="Amann R.I."/>
            <person name="Teeling H."/>
        </authorList>
    </citation>
    <scope>NUCLEOTIDE SEQUENCE [LARGE SCALE GENOMIC DNA]</scope>
    <source>
        <strain evidence="11 12">Hel1_31_D35</strain>
    </source>
</reference>
<feature type="domain" description="ABC transporter" evidence="9">
    <location>
        <begin position="357"/>
        <end position="591"/>
    </location>
</feature>
<feature type="transmembrane region" description="Helical" evidence="8">
    <location>
        <begin position="37"/>
        <end position="56"/>
    </location>
</feature>
<evidence type="ECO:0000256" key="5">
    <source>
        <dbReference type="ARBA" id="ARBA00022840"/>
    </source>
</evidence>
<dbReference type="EMBL" id="CP011797">
    <property type="protein sequence ID" value="ATX76645.1"/>
    <property type="molecule type" value="Genomic_DNA"/>
</dbReference>
<keyword evidence="6 8" id="KW-1133">Transmembrane helix</keyword>
<evidence type="ECO:0000313" key="11">
    <source>
        <dbReference type="EMBL" id="ATX76645.1"/>
    </source>
</evidence>
<accession>A0A2K8KPE7</accession>
<dbReference type="CDD" id="cd18582">
    <property type="entry name" value="ABC_6TM_ATM1_ABCB7"/>
    <property type="match status" value="1"/>
</dbReference>
<evidence type="ECO:0000256" key="6">
    <source>
        <dbReference type="ARBA" id="ARBA00022989"/>
    </source>
</evidence>
<keyword evidence="3 8" id="KW-0812">Transmembrane</keyword>
<dbReference type="GO" id="GO:0005524">
    <property type="term" value="F:ATP binding"/>
    <property type="evidence" value="ECO:0007669"/>
    <property type="project" value="UniProtKB-KW"/>
</dbReference>
<dbReference type="InterPro" id="IPR036640">
    <property type="entry name" value="ABC1_TM_sf"/>
</dbReference>
<name>A0A2K8KPE7_9GAMM</name>
<dbReference type="RefSeq" id="WP_100256969.1">
    <property type="nucleotide sequence ID" value="NZ_CP011797.1"/>
</dbReference>
<dbReference type="GO" id="GO:0140359">
    <property type="term" value="F:ABC-type transporter activity"/>
    <property type="evidence" value="ECO:0007669"/>
    <property type="project" value="InterPro"/>
</dbReference>
<dbReference type="InterPro" id="IPR003593">
    <property type="entry name" value="AAA+_ATPase"/>
</dbReference>
<dbReference type="Pfam" id="PF00005">
    <property type="entry name" value="ABC_tran"/>
    <property type="match status" value="1"/>
</dbReference>